<evidence type="ECO:0000313" key="3">
    <source>
        <dbReference type="Proteomes" id="UP001597045"/>
    </source>
</evidence>
<reference evidence="3" key="1">
    <citation type="journal article" date="2019" name="Int. J. Syst. Evol. Microbiol.">
        <title>The Global Catalogue of Microorganisms (GCM) 10K type strain sequencing project: providing services to taxonomists for standard genome sequencing and annotation.</title>
        <authorList>
            <consortium name="The Broad Institute Genomics Platform"/>
            <consortium name="The Broad Institute Genome Sequencing Center for Infectious Disease"/>
            <person name="Wu L."/>
            <person name="Ma J."/>
        </authorList>
    </citation>
    <scope>NUCLEOTIDE SEQUENCE [LARGE SCALE GENOMIC DNA]</scope>
    <source>
        <strain evidence="3">JCM 31486</strain>
    </source>
</reference>
<proteinExistence type="predicted"/>
<feature type="region of interest" description="Disordered" evidence="1">
    <location>
        <begin position="83"/>
        <end position="107"/>
    </location>
</feature>
<protein>
    <submittedName>
        <fullName evidence="2">Uncharacterized protein</fullName>
    </submittedName>
</protein>
<gene>
    <name evidence="2" type="ORF">ACFQ1S_19480</name>
</gene>
<accession>A0ABW3MD79</accession>
<organism evidence="2 3">
    <name type="scientific">Kibdelosporangium lantanae</name>
    <dbReference type="NCBI Taxonomy" id="1497396"/>
    <lineage>
        <taxon>Bacteria</taxon>
        <taxon>Bacillati</taxon>
        <taxon>Actinomycetota</taxon>
        <taxon>Actinomycetes</taxon>
        <taxon>Pseudonocardiales</taxon>
        <taxon>Pseudonocardiaceae</taxon>
        <taxon>Kibdelosporangium</taxon>
    </lineage>
</organism>
<comment type="caution">
    <text evidence="2">The sequence shown here is derived from an EMBL/GenBank/DDBJ whole genome shotgun (WGS) entry which is preliminary data.</text>
</comment>
<name>A0ABW3MD79_9PSEU</name>
<dbReference type="EMBL" id="JBHTIS010001138">
    <property type="protein sequence ID" value="MFD1047564.1"/>
    <property type="molecule type" value="Genomic_DNA"/>
</dbReference>
<sequence>MNPLVTGVIVLLLAVAVVAWRVRPLFQSMAKGADKAARQLGANWLKDGSMTQVEIWDCHPMTIPMIIALAEGRGYTFVKASSSRRNGARTLRFTPPERKSRSLSLDL</sequence>
<keyword evidence="3" id="KW-1185">Reference proteome</keyword>
<evidence type="ECO:0000256" key="1">
    <source>
        <dbReference type="SAM" id="MobiDB-lite"/>
    </source>
</evidence>
<evidence type="ECO:0000313" key="2">
    <source>
        <dbReference type="EMBL" id="MFD1047564.1"/>
    </source>
</evidence>
<dbReference type="Proteomes" id="UP001597045">
    <property type="component" value="Unassembled WGS sequence"/>
</dbReference>